<name>A0A0A8YAP8_ARUDO</name>
<reference evidence="1" key="1">
    <citation type="submission" date="2014-09" db="EMBL/GenBank/DDBJ databases">
        <authorList>
            <person name="Magalhaes I.L.F."/>
            <person name="Oliveira U."/>
            <person name="Santos F.R."/>
            <person name="Vidigal T.H.D.A."/>
            <person name="Brescovit A.D."/>
            <person name="Santos A.J."/>
        </authorList>
    </citation>
    <scope>NUCLEOTIDE SEQUENCE</scope>
    <source>
        <tissue evidence="1">Shoot tissue taken approximately 20 cm above the soil surface</tissue>
    </source>
</reference>
<organism evidence="1">
    <name type="scientific">Arundo donax</name>
    <name type="common">Giant reed</name>
    <name type="synonym">Donax arundinaceus</name>
    <dbReference type="NCBI Taxonomy" id="35708"/>
    <lineage>
        <taxon>Eukaryota</taxon>
        <taxon>Viridiplantae</taxon>
        <taxon>Streptophyta</taxon>
        <taxon>Embryophyta</taxon>
        <taxon>Tracheophyta</taxon>
        <taxon>Spermatophyta</taxon>
        <taxon>Magnoliopsida</taxon>
        <taxon>Liliopsida</taxon>
        <taxon>Poales</taxon>
        <taxon>Poaceae</taxon>
        <taxon>PACMAD clade</taxon>
        <taxon>Arundinoideae</taxon>
        <taxon>Arundineae</taxon>
        <taxon>Arundo</taxon>
    </lineage>
</organism>
<reference evidence="1" key="2">
    <citation type="journal article" date="2015" name="Data Brief">
        <title>Shoot transcriptome of the giant reed, Arundo donax.</title>
        <authorList>
            <person name="Barrero R.A."/>
            <person name="Guerrero F.D."/>
            <person name="Moolhuijzen P."/>
            <person name="Goolsby J.A."/>
            <person name="Tidwell J."/>
            <person name="Bellgard S.E."/>
            <person name="Bellgard M.I."/>
        </authorList>
    </citation>
    <scope>NUCLEOTIDE SEQUENCE</scope>
    <source>
        <tissue evidence="1">Shoot tissue taken approximately 20 cm above the soil surface</tissue>
    </source>
</reference>
<accession>A0A0A8YAP8</accession>
<evidence type="ECO:0000313" key="1">
    <source>
        <dbReference type="EMBL" id="JAD22525.1"/>
    </source>
</evidence>
<dbReference type="AlphaFoldDB" id="A0A0A8YAP8"/>
<protein>
    <submittedName>
        <fullName evidence="1">Uncharacterized protein</fullName>
    </submittedName>
</protein>
<dbReference type="EMBL" id="GBRH01275370">
    <property type="protein sequence ID" value="JAD22525.1"/>
    <property type="molecule type" value="Transcribed_RNA"/>
</dbReference>
<sequence>MLSKASCRRCARRQQDACGDFVNIKICQSGLSEVFIEVGCACIYS</sequence>
<proteinExistence type="predicted"/>